<keyword evidence="3" id="KW-1185">Reference proteome</keyword>
<feature type="compositionally biased region" description="Low complexity" evidence="1">
    <location>
        <begin position="396"/>
        <end position="406"/>
    </location>
</feature>
<dbReference type="Proteomes" id="UP000054304">
    <property type="component" value="Unassembled WGS sequence"/>
</dbReference>
<dbReference type="HOGENOM" id="CLU_370478_0_0_1"/>
<proteinExistence type="predicted"/>
<dbReference type="RefSeq" id="XP_022626611.1">
    <property type="nucleotide sequence ID" value="XM_022774523.1"/>
</dbReference>
<feature type="region of interest" description="Disordered" evidence="1">
    <location>
        <begin position="384"/>
        <end position="406"/>
    </location>
</feature>
<dbReference type="OrthoDB" id="4070760at2759"/>
<dbReference type="AlphaFoldDB" id="A0A0C7N1F4"/>
<feature type="compositionally biased region" description="Low complexity" evidence="1">
    <location>
        <begin position="162"/>
        <end position="217"/>
    </location>
</feature>
<evidence type="ECO:0000313" key="3">
    <source>
        <dbReference type="Proteomes" id="UP000054304"/>
    </source>
</evidence>
<dbReference type="EMBL" id="LN736360">
    <property type="protein sequence ID" value="CEP60367.1"/>
    <property type="molecule type" value="Genomic_DNA"/>
</dbReference>
<gene>
    <name evidence="2" type="ORF">LALA0_S01e09098g</name>
</gene>
<feature type="region of interest" description="Disordered" evidence="1">
    <location>
        <begin position="136"/>
        <end position="227"/>
    </location>
</feature>
<feature type="region of interest" description="Disordered" evidence="1">
    <location>
        <begin position="276"/>
        <end position="308"/>
    </location>
</feature>
<name>A0A0C7N1F4_9SACH</name>
<feature type="compositionally biased region" description="Low complexity" evidence="1">
    <location>
        <begin position="282"/>
        <end position="298"/>
    </location>
</feature>
<sequence>MVPLQDIKEEEPETVTTTAAALASPTAAHFLPVTINTTSTATSLSPPQLQSNVFVRRDGVEKEENTVAFDDRCRDEPDAAFDVNPDQHLSNPAPATPVPATKLHDARMSVLSPVSPQASPPASPPTATFSVSQECLLPPLPEDNTDLASPMAAHHSQLSLDSVPPGAPSSSSRSTSVPSVTSPAVSRSRAPSVVRRALSGSPLASSNSASVLATATTPNPPDVLSDSFTTTMEPFDLATAFEMRGDTEPSSSFDLSKALQITPDPTPSLMNASSDNSVTIMGSTTNNGTSANSNTAPSSPHPTPPKLSFKKKLAAAGGVTTGLTDNTASGKSVPDFPLQHLQRYGSVRSRTAMSDLPRVSSSGNELHNQGLGIESVDLAPLASSQRTHKAPLRKFSVGSSSSSSRSYQENDEIDLFIPPPTLNTDVQSSASLHDLKSPRSSLNLSEAYSVKHKKAPLIKRASSAIWRKASLSKTSPASSPKIAASPVFPTYNDLRSTSSFATMPYDANDIGRNTAPNGDIERTVSHKMDNKNSLINPKMSRGGSRCVSSPEHLHQVSSLATPHVECSSSSTPNTQSFGTKFKNGLTRIMSGNATDKTFRNIESNTDRSQALTALSANWNDTSEIQNMVGLNSSEITCSNGSNYTKNMNGGFLPPKLTSARINQIASDHSPPNASGKKKQGTKVNAASSMNSGTTAKNDSVFSKKSDESLEQTSDSEELTVDISELTKTLPTITVTEKLGARSITPIQTQSNLILDLIYKDGAVSKSLAKNGRKDSETPLRISLKEYIDVLTKQQRVEDERFAVLEYKFAHNGWCSPDDLYNLQQKRIIINRKWAERISFYQGRLEA</sequence>
<feature type="region of interest" description="Disordered" evidence="1">
    <location>
        <begin position="74"/>
        <end position="100"/>
    </location>
</feature>
<accession>A0A0C7N1F4</accession>
<dbReference type="GeneID" id="34683748"/>
<evidence type="ECO:0000313" key="2">
    <source>
        <dbReference type="EMBL" id="CEP60367.1"/>
    </source>
</evidence>
<protein>
    <submittedName>
        <fullName evidence="2">LALA0S01e09098g1_1</fullName>
    </submittedName>
</protein>
<organism evidence="2 3">
    <name type="scientific">Lachancea lanzarotensis</name>
    <dbReference type="NCBI Taxonomy" id="1245769"/>
    <lineage>
        <taxon>Eukaryota</taxon>
        <taxon>Fungi</taxon>
        <taxon>Dikarya</taxon>
        <taxon>Ascomycota</taxon>
        <taxon>Saccharomycotina</taxon>
        <taxon>Saccharomycetes</taxon>
        <taxon>Saccharomycetales</taxon>
        <taxon>Saccharomycetaceae</taxon>
        <taxon>Lachancea</taxon>
    </lineage>
</organism>
<evidence type="ECO:0000256" key="1">
    <source>
        <dbReference type="SAM" id="MobiDB-lite"/>
    </source>
</evidence>
<feature type="region of interest" description="Disordered" evidence="1">
    <location>
        <begin position="665"/>
        <end position="717"/>
    </location>
</feature>
<reference evidence="2 3" key="1">
    <citation type="submission" date="2014-12" db="EMBL/GenBank/DDBJ databases">
        <authorList>
            <person name="Neuveglise Cecile"/>
        </authorList>
    </citation>
    <scope>NUCLEOTIDE SEQUENCE [LARGE SCALE GENOMIC DNA]</scope>
    <source>
        <strain evidence="2 3">CBS 12615</strain>
    </source>
</reference>
<feature type="compositionally biased region" description="Polar residues" evidence="1">
    <location>
        <begin position="681"/>
        <end position="700"/>
    </location>
</feature>